<dbReference type="InterPro" id="IPR000014">
    <property type="entry name" value="PAS"/>
</dbReference>
<keyword evidence="8" id="KW-0472">Membrane</keyword>
<feature type="domain" description="T-SNARE coiled-coil homology" evidence="14">
    <location>
        <begin position="435"/>
        <end position="497"/>
    </location>
</feature>
<evidence type="ECO:0000256" key="5">
    <source>
        <dbReference type="ARBA" id="ARBA00022519"/>
    </source>
</evidence>
<dbReference type="SMART" id="SM00091">
    <property type="entry name" value="PAS"/>
    <property type="match status" value="1"/>
</dbReference>
<dbReference type="PRINTS" id="PR00260">
    <property type="entry name" value="CHEMTRNSDUCR"/>
</dbReference>
<accession>A0A3E0X4B3</accession>
<dbReference type="Gene3D" id="1.10.287.950">
    <property type="entry name" value="Methyl-accepting chemotaxis protein"/>
    <property type="match status" value="1"/>
</dbReference>
<evidence type="ECO:0000256" key="7">
    <source>
        <dbReference type="ARBA" id="ARBA00022989"/>
    </source>
</evidence>
<reference evidence="16" key="1">
    <citation type="submission" date="2017-05" db="EMBL/GenBank/DDBJ databases">
        <authorList>
            <person name="Sharma S."/>
            <person name="Sidhu C."/>
            <person name="Pinnaka A.K."/>
        </authorList>
    </citation>
    <scope>NUCLEOTIDE SEQUENCE [LARGE SCALE GENOMIC DNA]</scope>
    <source>
        <strain evidence="16">AK93</strain>
    </source>
</reference>
<keyword evidence="5" id="KW-0997">Cell inner membrane</keyword>
<dbReference type="InterPro" id="IPR035965">
    <property type="entry name" value="PAS-like_dom_sf"/>
</dbReference>
<dbReference type="SUPFAM" id="SSF58104">
    <property type="entry name" value="Methyl-accepting chemotaxis protein (MCP) signaling domain"/>
    <property type="match status" value="1"/>
</dbReference>
<dbReference type="InterPro" id="IPR004090">
    <property type="entry name" value="Chemotax_Me-accpt_rcpt"/>
</dbReference>
<keyword evidence="6" id="KW-0812">Transmembrane</keyword>
<keyword evidence="7" id="KW-1133">Transmembrane helix</keyword>
<protein>
    <recommendedName>
        <fullName evidence="17">Chemotaxis protein</fullName>
    </recommendedName>
</protein>
<dbReference type="PANTHER" id="PTHR32089:SF112">
    <property type="entry name" value="LYSOZYME-LIKE PROTEIN-RELATED"/>
    <property type="match status" value="1"/>
</dbReference>
<evidence type="ECO:0000259" key="12">
    <source>
        <dbReference type="PROSITE" id="PS50111"/>
    </source>
</evidence>
<dbReference type="CDD" id="cd00130">
    <property type="entry name" value="PAS"/>
    <property type="match status" value="1"/>
</dbReference>
<sequence>MRKNLPVTGQERLYSPNIRLISTTDLHGTITHVNDAFCEVAGYGRHELLGQPHNIIRHPDMPSAAFAAMWTALQAGRPWIGMVKNRCKNGDHYWVSAYVSPIYENGRCIGYESVRTCPARSQVIYAERLYQHINRGRRFRLDTLLDQRNKTAASLASALLLGLALGSAQLSGGLTLLLTLGGVGLAGVGAHLLTQRLRKRAAATKPIFDDAIGRLVYGRGQDEVAQFELALAMTEARAQTVLGRIGDISDHLQKAAESMEAGAAQTGNAIIIQRGELEQAAAAMNQMTATVQEIAAKTAEAANLATEGKHRSQAGKSVVLRTAQAMESLANEVEQAADAINHLSEESERIRSVLDVIGSIAEQTNLLALNAAIEAARAGDKGRGFAVVADEVRTLANRTGTSTNEIAEMIERLERGAQAAVSAMELGRKTTLTVRELASEAGTSIETTERMMQDINDMSAHIATATQQQSTAAEEIDKNITEISDHIRQTADSARQTTRTGENLLEIVTRLRGFLLQYGGQNSADKRHR</sequence>
<dbReference type="Gene3D" id="3.30.450.20">
    <property type="entry name" value="PAS domain"/>
    <property type="match status" value="1"/>
</dbReference>
<dbReference type="OrthoDB" id="9781845at2"/>
<dbReference type="Pfam" id="PF08447">
    <property type="entry name" value="PAS_3"/>
    <property type="match status" value="1"/>
</dbReference>
<keyword evidence="9 11" id="KW-0807">Transducer</keyword>
<keyword evidence="4" id="KW-0145">Chemotaxis</keyword>
<keyword evidence="2" id="KW-1003">Cell membrane</keyword>
<dbReference type="GO" id="GO:0052131">
    <property type="term" value="P:positive aerotaxis"/>
    <property type="evidence" value="ECO:0007669"/>
    <property type="project" value="UniProtKB-ARBA"/>
</dbReference>
<evidence type="ECO:0000256" key="8">
    <source>
        <dbReference type="ARBA" id="ARBA00023136"/>
    </source>
</evidence>
<evidence type="ECO:0008006" key="17">
    <source>
        <dbReference type="Google" id="ProtNLM"/>
    </source>
</evidence>
<comment type="similarity">
    <text evidence="10">Belongs to the methyl-accepting chemotaxis (MCP) protein family.</text>
</comment>
<dbReference type="SMART" id="SM00283">
    <property type="entry name" value="MA"/>
    <property type="match status" value="1"/>
</dbReference>
<feature type="domain" description="PAS" evidence="13">
    <location>
        <begin position="21"/>
        <end position="76"/>
    </location>
</feature>
<dbReference type="SUPFAM" id="SSF55785">
    <property type="entry name" value="PYP-like sensor domain (PAS domain)"/>
    <property type="match status" value="1"/>
</dbReference>
<evidence type="ECO:0000256" key="2">
    <source>
        <dbReference type="ARBA" id="ARBA00022475"/>
    </source>
</evidence>
<organism evidence="15 16">
    <name type="scientific">Alkalilimnicola ehrlichii</name>
    <dbReference type="NCBI Taxonomy" id="351052"/>
    <lineage>
        <taxon>Bacteria</taxon>
        <taxon>Pseudomonadati</taxon>
        <taxon>Pseudomonadota</taxon>
        <taxon>Gammaproteobacteria</taxon>
        <taxon>Chromatiales</taxon>
        <taxon>Ectothiorhodospiraceae</taxon>
        <taxon>Alkalilimnicola</taxon>
    </lineage>
</organism>
<dbReference type="Pfam" id="PF00015">
    <property type="entry name" value="MCPsignal"/>
    <property type="match status" value="1"/>
</dbReference>
<evidence type="ECO:0000256" key="11">
    <source>
        <dbReference type="PROSITE-ProRule" id="PRU00284"/>
    </source>
</evidence>
<evidence type="ECO:0000256" key="4">
    <source>
        <dbReference type="ARBA" id="ARBA00022500"/>
    </source>
</evidence>
<keyword evidence="3" id="KW-0488">Methylation</keyword>
<evidence type="ECO:0000256" key="10">
    <source>
        <dbReference type="ARBA" id="ARBA00029447"/>
    </source>
</evidence>
<evidence type="ECO:0000313" key="15">
    <source>
        <dbReference type="EMBL" id="RFA39574.1"/>
    </source>
</evidence>
<dbReference type="GO" id="GO:0004888">
    <property type="term" value="F:transmembrane signaling receptor activity"/>
    <property type="evidence" value="ECO:0007669"/>
    <property type="project" value="InterPro"/>
</dbReference>
<dbReference type="RefSeq" id="WP_116300458.1">
    <property type="nucleotide sequence ID" value="NZ_NFZV01000001.1"/>
</dbReference>
<dbReference type="InterPro" id="IPR000727">
    <property type="entry name" value="T_SNARE_dom"/>
</dbReference>
<dbReference type="PANTHER" id="PTHR32089">
    <property type="entry name" value="METHYL-ACCEPTING CHEMOTAXIS PROTEIN MCPB"/>
    <property type="match status" value="1"/>
</dbReference>
<name>A0A3E0X4B3_9GAMM</name>
<dbReference type="NCBIfam" id="TIGR00229">
    <property type="entry name" value="sensory_box"/>
    <property type="match status" value="1"/>
</dbReference>
<keyword evidence="16" id="KW-1185">Reference proteome</keyword>
<evidence type="ECO:0000256" key="3">
    <source>
        <dbReference type="ARBA" id="ARBA00022481"/>
    </source>
</evidence>
<dbReference type="EMBL" id="NFZW01000001">
    <property type="protein sequence ID" value="RFA39574.1"/>
    <property type="molecule type" value="Genomic_DNA"/>
</dbReference>
<dbReference type="Proteomes" id="UP000256763">
    <property type="component" value="Unassembled WGS sequence"/>
</dbReference>
<comment type="subcellular location">
    <subcellularLocation>
        <location evidence="1">Cell inner membrane</location>
        <topology evidence="1">Multi-pass membrane protein</topology>
    </subcellularLocation>
</comment>
<dbReference type="FunFam" id="3.30.450.20:FF:000046">
    <property type="entry name" value="Aerotaxis sensor receptor"/>
    <property type="match status" value="1"/>
</dbReference>
<evidence type="ECO:0000313" key="16">
    <source>
        <dbReference type="Proteomes" id="UP000256763"/>
    </source>
</evidence>
<evidence type="ECO:0000256" key="6">
    <source>
        <dbReference type="ARBA" id="ARBA00022692"/>
    </source>
</evidence>
<dbReference type="GO" id="GO:0005886">
    <property type="term" value="C:plasma membrane"/>
    <property type="evidence" value="ECO:0007669"/>
    <property type="project" value="UniProtKB-SubCell"/>
</dbReference>
<evidence type="ECO:0000256" key="9">
    <source>
        <dbReference type="ARBA" id="ARBA00023224"/>
    </source>
</evidence>
<dbReference type="PROSITE" id="PS50112">
    <property type="entry name" value="PAS"/>
    <property type="match status" value="1"/>
</dbReference>
<evidence type="ECO:0000259" key="14">
    <source>
        <dbReference type="PROSITE" id="PS50192"/>
    </source>
</evidence>
<dbReference type="PROSITE" id="PS50192">
    <property type="entry name" value="T_SNARE"/>
    <property type="match status" value="1"/>
</dbReference>
<feature type="domain" description="Methyl-accepting transducer" evidence="12">
    <location>
        <begin position="248"/>
        <end position="484"/>
    </location>
</feature>
<dbReference type="InterPro" id="IPR004089">
    <property type="entry name" value="MCPsignal_dom"/>
</dbReference>
<comment type="caution">
    <text evidence="15">The sequence shown here is derived from an EMBL/GenBank/DDBJ whole genome shotgun (WGS) entry which is preliminary data.</text>
</comment>
<evidence type="ECO:0000256" key="1">
    <source>
        <dbReference type="ARBA" id="ARBA00004429"/>
    </source>
</evidence>
<dbReference type="InterPro" id="IPR013655">
    <property type="entry name" value="PAS_fold_3"/>
</dbReference>
<dbReference type="PROSITE" id="PS50111">
    <property type="entry name" value="CHEMOTAXIS_TRANSDUC_2"/>
    <property type="match status" value="1"/>
</dbReference>
<dbReference type="AlphaFoldDB" id="A0A3E0X4B3"/>
<dbReference type="CDD" id="cd11386">
    <property type="entry name" value="MCP_signal"/>
    <property type="match status" value="1"/>
</dbReference>
<gene>
    <name evidence="15" type="ORF">CAL65_02100</name>
</gene>
<dbReference type="FunFam" id="1.10.287.950:FF:000001">
    <property type="entry name" value="Methyl-accepting chemotaxis sensory transducer"/>
    <property type="match status" value="1"/>
</dbReference>
<dbReference type="GO" id="GO:0007165">
    <property type="term" value="P:signal transduction"/>
    <property type="evidence" value="ECO:0007669"/>
    <property type="project" value="UniProtKB-KW"/>
</dbReference>
<evidence type="ECO:0000259" key="13">
    <source>
        <dbReference type="PROSITE" id="PS50112"/>
    </source>
</evidence>
<proteinExistence type="inferred from homology"/>